<dbReference type="KEGG" id="ndp:E2C04_14380"/>
<dbReference type="Proteomes" id="UP000297025">
    <property type="component" value="Chromosome"/>
</dbReference>
<reference evidence="1 2" key="1">
    <citation type="journal article" date="2008" name="Int. J. Syst. Evol. Microbiol.">
        <title>Nocardioides daphniae sp. nov., isolated from Daphnia cucullata (Crustacea: Cladocera).</title>
        <authorList>
            <person name="Toth E.M."/>
            <person name="Keki Z."/>
            <person name="Homonnay Z.G."/>
            <person name="Borsodi A.K."/>
            <person name="Marialigeti K."/>
            <person name="Schumann P."/>
        </authorList>
    </citation>
    <scope>NUCLEOTIDE SEQUENCE [LARGE SCALE GENOMIC DNA]</scope>
    <source>
        <strain evidence="1 2">JCM 16608</strain>
    </source>
</reference>
<dbReference type="AlphaFoldDB" id="A0A4P7UF74"/>
<dbReference type="OrthoDB" id="4965902at2"/>
<organism evidence="1 2">
    <name type="scientific">Nocardioides daphniae</name>
    <dbReference type="NCBI Taxonomy" id="402297"/>
    <lineage>
        <taxon>Bacteria</taxon>
        <taxon>Bacillati</taxon>
        <taxon>Actinomycetota</taxon>
        <taxon>Actinomycetes</taxon>
        <taxon>Propionibacteriales</taxon>
        <taxon>Nocardioidaceae</taxon>
        <taxon>Nocardioides</taxon>
    </lineage>
</organism>
<accession>A0A4P7UF74</accession>
<gene>
    <name evidence="1" type="ORF">E2C04_14380</name>
</gene>
<evidence type="ECO:0000313" key="2">
    <source>
        <dbReference type="Proteomes" id="UP000297025"/>
    </source>
</evidence>
<evidence type="ECO:0000313" key="1">
    <source>
        <dbReference type="EMBL" id="QCC78075.1"/>
    </source>
</evidence>
<dbReference type="RefSeq" id="WP_135833113.1">
    <property type="nucleotide sequence ID" value="NZ_CP038462.1"/>
</dbReference>
<evidence type="ECO:0008006" key="3">
    <source>
        <dbReference type="Google" id="ProtNLM"/>
    </source>
</evidence>
<protein>
    <recommendedName>
        <fullName evidence="3">DUF2384 domain-containing protein</fullName>
    </recommendedName>
</protein>
<sequence length="121" mass="12676">MAEQVGPDFYDERSLAEVLGSAEEPLATADVKAMREGKDVLALPTADGHWVFPTWQVADGAILPGIPDVLAAFASAPVWSVGLWLTTSDERWGGRTPVEALGAGETAAVVEEAAATAARWA</sequence>
<proteinExistence type="predicted"/>
<name>A0A4P7UF74_9ACTN</name>
<dbReference type="EMBL" id="CP038462">
    <property type="protein sequence ID" value="QCC78075.1"/>
    <property type="molecule type" value="Genomic_DNA"/>
</dbReference>